<proteinExistence type="predicted"/>
<dbReference type="OMA" id="YNELELC"/>
<dbReference type="AlphaFoldDB" id="A0A8S1PPT2"/>
<organism evidence="1 2">
    <name type="scientific">Paramecium primaurelia</name>
    <dbReference type="NCBI Taxonomy" id="5886"/>
    <lineage>
        <taxon>Eukaryota</taxon>
        <taxon>Sar</taxon>
        <taxon>Alveolata</taxon>
        <taxon>Ciliophora</taxon>
        <taxon>Intramacronucleata</taxon>
        <taxon>Oligohymenophorea</taxon>
        <taxon>Peniculida</taxon>
        <taxon>Parameciidae</taxon>
        <taxon>Paramecium</taxon>
    </lineage>
</organism>
<evidence type="ECO:0000313" key="1">
    <source>
        <dbReference type="EMBL" id="CAD8105056.1"/>
    </source>
</evidence>
<dbReference type="EMBL" id="CAJJDM010000129">
    <property type="protein sequence ID" value="CAD8105056.1"/>
    <property type="molecule type" value="Genomic_DNA"/>
</dbReference>
<evidence type="ECO:0000313" key="2">
    <source>
        <dbReference type="Proteomes" id="UP000688137"/>
    </source>
</evidence>
<accession>A0A8S1PPT2</accession>
<comment type="caution">
    <text evidence="1">The sequence shown here is derived from an EMBL/GenBank/DDBJ whole genome shotgun (WGS) entry which is preliminary data.</text>
</comment>
<gene>
    <name evidence="1" type="ORF">PPRIM_AZ9-3.1.T1260028</name>
</gene>
<reference evidence="1" key="1">
    <citation type="submission" date="2021-01" db="EMBL/GenBank/DDBJ databases">
        <authorList>
            <consortium name="Genoscope - CEA"/>
            <person name="William W."/>
        </authorList>
    </citation>
    <scope>NUCLEOTIDE SEQUENCE</scope>
</reference>
<name>A0A8S1PPT2_PARPR</name>
<sequence>MNILLSCIQGQKEFNQKQQLQSDINKYILYPETLTPILIQICVKIFANKDKYLDAQEESLILQLIIKGLVIKKYNHDILIEIGSVINLQSNDKAHQNIFYYMYLSSLYKQKSKSVQQQQQLNKMINLYEDQFKNYIHHLSQIEWNHNLLQSLIKCVLLNPTLFRNHQKQIQELCIQRRSQTQIATQLAQLYAVLQFTYLEGKQGNNSYQSQIVNTIEQIFDAYYVVSTLIDLEKEKLVLQNNWQTNLSTEEIKMNLLNIEGKNQKTKYSIIFQIIKEFLISNDNFSINFKETLNFLSLLLLQQLQFIKEDILIDIQIESAIQKIGEILQLNYSFNDHLDVVYETQLNQSIMQQLQNKLNKLMIDRGITLSIESFKELNYFSKSISLSLLHTLILSSFSKGLIMNTSILQILFKFTQSSFSVNTSIIKQLSQVCESMSQQKFLTTRIELEVISRILEQLELEFPKYMKNMSNYMKRERHQIYQPVDNKKKQKVIKDIQLGFLPQDQLNKTSLKILKQRFENQFTSLSKLIVNNLRQGHSLDLTKRLYQLLFIIFSFPHDILLNYCGIEVISSLLRLCKVVLQNYNELELCLIQPIKYFILFLLQSDVYEIDLDLQEATSGIMELINFVYQRRKTLSIDNYVSTIKSINDQFSKAQQIFQSVNSEEQYYSCKDNQMDQSMNASNGNTNNNNNNNLQQIAAQIRKTKSFIGEEESSSKQQKQTEDEMFYSIVNHSNTDNAKGEQQNQQIVTLQQNVIVNEDEEIEIPKVVFD</sequence>
<dbReference type="Proteomes" id="UP000688137">
    <property type="component" value="Unassembled WGS sequence"/>
</dbReference>
<keyword evidence="2" id="KW-1185">Reference proteome</keyword>
<protein>
    <submittedName>
        <fullName evidence="1">Uncharacterized protein</fullName>
    </submittedName>
</protein>